<organism evidence="1 2">
    <name type="scientific">Desulfurispirillum indicum (strain ATCC BAA-1389 / DSM 22839 / S5)</name>
    <dbReference type="NCBI Taxonomy" id="653733"/>
    <lineage>
        <taxon>Bacteria</taxon>
        <taxon>Pseudomonadati</taxon>
        <taxon>Chrysiogenota</taxon>
        <taxon>Chrysiogenia</taxon>
        <taxon>Chrysiogenales</taxon>
        <taxon>Chrysiogenaceae</taxon>
        <taxon>Desulfurispirillum</taxon>
    </lineage>
</organism>
<proteinExistence type="predicted"/>
<sequence>MDINELFDGIIKSINPFTDEIAKQWLQEKCRSLDKVPGMG</sequence>
<keyword evidence="2" id="KW-1185">Reference proteome</keyword>
<evidence type="ECO:0000313" key="1">
    <source>
        <dbReference type="EMBL" id="ADU65403.1"/>
    </source>
</evidence>
<gene>
    <name evidence="1" type="ordered locus">Selin_0655</name>
</gene>
<evidence type="ECO:0000313" key="2">
    <source>
        <dbReference type="Proteomes" id="UP000002572"/>
    </source>
</evidence>
<dbReference type="AlphaFoldDB" id="E6W1E7"/>
<dbReference type="Proteomes" id="UP000002572">
    <property type="component" value="Chromosome"/>
</dbReference>
<dbReference type="KEGG" id="din:Selin_0655"/>
<accession>E6W1E7</accession>
<protein>
    <submittedName>
        <fullName evidence="1">Uncharacterized protein</fullName>
    </submittedName>
</protein>
<dbReference type="EMBL" id="CP002432">
    <property type="protein sequence ID" value="ADU65403.1"/>
    <property type="molecule type" value="Genomic_DNA"/>
</dbReference>
<name>E6W1E7_DESIS</name>
<dbReference type="InParanoid" id="E6W1E7"/>
<dbReference type="HOGENOM" id="CLU_3288495_0_0_0"/>
<reference evidence="1 2" key="1">
    <citation type="submission" date="2010-12" db="EMBL/GenBank/DDBJ databases">
        <title>Complete sequence of Desulfurispirillum indicum S5.</title>
        <authorList>
            <consortium name="US DOE Joint Genome Institute"/>
            <person name="Lucas S."/>
            <person name="Copeland A."/>
            <person name="Lapidus A."/>
            <person name="Cheng J.-F."/>
            <person name="Goodwin L."/>
            <person name="Pitluck S."/>
            <person name="Chertkov O."/>
            <person name="Held B."/>
            <person name="Detter J.C."/>
            <person name="Han C."/>
            <person name="Tapia R."/>
            <person name="Land M."/>
            <person name="Hauser L."/>
            <person name="Kyrpides N."/>
            <person name="Ivanova N."/>
            <person name="Mikhailova N."/>
            <person name="Haggblom M."/>
            <person name="Rauschenbach I."/>
            <person name="Bini E."/>
            <person name="Woyke T."/>
        </authorList>
    </citation>
    <scope>NUCLEOTIDE SEQUENCE [LARGE SCALE GENOMIC DNA]</scope>
    <source>
        <strain evidence="2">ATCC BAA-1389 / DSM 22839 / S5</strain>
    </source>
</reference>